<gene>
    <name evidence="1" type="ORF">UFOVP1389_32</name>
    <name evidence="2" type="ORF">UFOVP1566_14</name>
</gene>
<name>A0A6J7XEQ8_9CAUD</name>
<dbReference type="EMBL" id="LR798417">
    <property type="protein sequence ID" value="CAB5229712.1"/>
    <property type="molecule type" value="Genomic_DNA"/>
</dbReference>
<dbReference type="CDD" id="cd08054">
    <property type="entry name" value="gp6"/>
    <property type="match status" value="1"/>
</dbReference>
<protein>
    <submittedName>
        <fullName evidence="2">Gp6 domain containing protein</fullName>
    </submittedName>
</protein>
<dbReference type="InterPro" id="IPR021146">
    <property type="entry name" value="Phage_gp6-like_head-tail"/>
</dbReference>
<proteinExistence type="predicted"/>
<sequence length="199" mass="22019">MAVTNGYCTLAEVKAAMRLSDSVDDTLIENSIEGASRRIDGYCGRFFYQTTQTVLFYGRDSYRLLVSDIATTTGLTITTDDRGDNTFSTSWTLNTDYIVEPTDAVLQNRPYRVIQATGGKTWPLFVQPSRPAIKVIATYGYPSVPDDVREACVLLSMRQFARYNAALGVVGFADMAITVRAVDPDVRDLLTPYRILGAI</sequence>
<evidence type="ECO:0000313" key="1">
    <source>
        <dbReference type="EMBL" id="CAB4204177.1"/>
    </source>
</evidence>
<dbReference type="Gene3D" id="1.10.3230.30">
    <property type="entry name" value="Phage gp6-like head-tail connector protein"/>
    <property type="match status" value="1"/>
</dbReference>
<dbReference type="EMBL" id="LR797342">
    <property type="protein sequence ID" value="CAB4204177.1"/>
    <property type="molecule type" value="Genomic_DNA"/>
</dbReference>
<reference evidence="2" key="1">
    <citation type="submission" date="2020-05" db="EMBL/GenBank/DDBJ databases">
        <authorList>
            <person name="Chiriac C."/>
            <person name="Salcher M."/>
            <person name="Ghai R."/>
            <person name="Kavagutti S V."/>
        </authorList>
    </citation>
    <scope>NUCLEOTIDE SEQUENCE</scope>
</reference>
<dbReference type="Pfam" id="PF05135">
    <property type="entry name" value="Phage_connect_1"/>
    <property type="match status" value="1"/>
</dbReference>
<evidence type="ECO:0000313" key="2">
    <source>
        <dbReference type="EMBL" id="CAB5229712.1"/>
    </source>
</evidence>
<accession>A0A6J7XEQ8</accession>
<organism evidence="2">
    <name type="scientific">uncultured Caudovirales phage</name>
    <dbReference type="NCBI Taxonomy" id="2100421"/>
    <lineage>
        <taxon>Viruses</taxon>
        <taxon>Duplodnaviria</taxon>
        <taxon>Heunggongvirae</taxon>
        <taxon>Uroviricota</taxon>
        <taxon>Caudoviricetes</taxon>
        <taxon>Peduoviridae</taxon>
        <taxon>Maltschvirus</taxon>
        <taxon>Maltschvirus maltsch</taxon>
    </lineage>
</organism>